<reference evidence="2 3" key="1">
    <citation type="submission" date="2021-03" db="EMBL/GenBank/DDBJ databases">
        <title>Microbacterium pauli sp. nov., isolated from microfiltered milk.</title>
        <authorList>
            <person name="Bellassi P."/>
            <person name="Fontana A."/>
            <person name="Callegari M.L."/>
            <person name="Lorenzo M."/>
            <person name="Cappa F."/>
        </authorList>
    </citation>
    <scope>NUCLEOTIDE SEQUENCE [LARGE SCALE GENOMIC DNA]</scope>
    <source>
        <strain evidence="2 3">DSM 18909</strain>
    </source>
</reference>
<keyword evidence="3" id="KW-1185">Reference proteome</keyword>
<keyword evidence="1" id="KW-0175">Coiled coil</keyword>
<evidence type="ECO:0000256" key="1">
    <source>
        <dbReference type="SAM" id="Coils"/>
    </source>
</evidence>
<comment type="caution">
    <text evidence="2">The sequence shown here is derived from an EMBL/GenBank/DDBJ whole genome shotgun (WGS) entry which is preliminary data.</text>
</comment>
<accession>A0ABS5XU01</accession>
<gene>
    <name evidence="2" type="ORF">J0P97_07920</name>
</gene>
<name>A0ABS5XU01_9MICO</name>
<feature type="coiled-coil region" evidence="1">
    <location>
        <begin position="54"/>
        <end position="81"/>
    </location>
</feature>
<dbReference type="EMBL" id="JAFLHG010000006">
    <property type="protein sequence ID" value="MBT8797995.1"/>
    <property type="molecule type" value="Genomic_DNA"/>
</dbReference>
<evidence type="ECO:0000313" key="2">
    <source>
        <dbReference type="EMBL" id="MBT8797995.1"/>
    </source>
</evidence>
<organism evidence="2 3">
    <name type="scientific">Microbacterium flavum</name>
    <dbReference type="NCBI Taxonomy" id="415216"/>
    <lineage>
        <taxon>Bacteria</taxon>
        <taxon>Bacillati</taxon>
        <taxon>Actinomycetota</taxon>
        <taxon>Actinomycetes</taxon>
        <taxon>Micrococcales</taxon>
        <taxon>Microbacteriaceae</taxon>
        <taxon>Microbacterium</taxon>
    </lineage>
</organism>
<proteinExistence type="predicted"/>
<protein>
    <submittedName>
        <fullName evidence="2">Uncharacterized protein</fullName>
    </submittedName>
</protein>
<dbReference type="RefSeq" id="WP_215487234.1">
    <property type="nucleotide sequence ID" value="NZ_BAAAPJ010000002.1"/>
</dbReference>
<dbReference type="Proteomes" id="UP000740605">
    <property type="component" value="Unassembled WGS sequence"/>
</dbReference>
<evidence type="ECO:0000313" key="3">
    <source>
        <dbReference type="Proteomes" id="UP000740605"/>
    </source>
</evidence>
<sequence length="94" mass="10067">MDLASSPALTALHRAGECLRAARTDIGEARVRARALTDATAWRSRATDGYRAGVGLLCDELARLEAAVDVAEDEVECAARDERLRATRMPGAGR</sequence>